<dbReference type="InterPro" id="IPR001343">
    <property type="entry name" value="Hemolysn_Ca-bd"/>
</dbReference>
<gene>
    <name evidence="4" type="ORF">ICN82_08055</name>
</gene>
<feature type="region of interest" description="Disordered" evidence="3">
    <location>
        <begin position="429"/>
        <end position="532"/>
    </location>
</feature>
<evidence type="ECO:0000256" key="1">
    <source>
        <dbReference type="ARBA" id="ARBA00004613"/>
    </source>
</evidence>
<dbReference type="EMBL" id="JACVXA010000018">
    <property type="protein sequence ID" value="MBE3638150.1"/>
    <property type="molecule type" value="Genomic_DNA"/>
</dbReference>
<dbReference type="GO" id="GO:0005576">
    <property type="term" value="C:extracellular region"/>
    <property type="evidence" value="ECO:0007669"/>
    <property type="project" value="UniProtKB-SubCell"/>
</dbReference>
<evidence type="ECO:0000256" key="2">
    <source>
        <dbReference type="ARBA" id="ARBA00022525"/>
    </source>
</evidence>
<dbReference type="GO" id="GO:0005509">
    <property type="term" value="F:calcium ion binding"/>
    <property type="evidence" value="ECO:0007669"/>
    <property type="project" value="InterPro"/>
</dbReference>
<name>A0A8J6Z814_9RHOB</name>
<sequence>MGQAFRVNSYQKNWQRNPDVIVMEDGGFLVVYESYLNNYDDSNVAATVVLAQRYDAGGRPIGGETLIDGVNGARSTDARATLLSDGGYAITWLFDSYHDIFSDREKVYVRAFNADGSPRTSAIRVDTVTANDAIAPEVFATANGGFKVVFGVARSTGSFDEIFSQQFDREGTAIGGNQLVNTEEREFDQVYARSATLANGQTITVWNSEGSLPTEGDLDSNEIRGMITNPDGTVARDDFHLLLNWGTVGHVWGASGSGYDVAALQSGGFVVTNKNYDWELGLDTEEASYYTMMRFFDAAGTQQGGPVVVDASDDLPGATGVTQLETGQIVVIWDQDDDTEGFIGDTIYGRVFSATGQPVTGRFDIGAAVPSYFDQIDPEIAALPGGGFVVTFMSEYIDNDDEGVAARIFGRGTDGADHARVDATGTMAGLGGNDRLVGDERPNLVDGGRGADTLSGHAGNDLLLGERGSDLLSGGKGNDTLEGGDGSDTLNGDDGRDLLDGGNGDDLLEGGSGADQLHGGVGDDTLTGGLGSDMFQGGTGHDLLDGGLGRDMLNGGTGSDLVRGGFGADFLRGGLGDDRLEGGFGADTLMGGLGSDLFVFSPGQDVILDFDVTGDAERIDISRASGIGGWKDLSRNHMDQSGRDIVIHDDAGHTLTLRGIEIALLDRSDFLF</sequence>
<dbReference type="InterPro" id="IPR011049">
    <property type="entry name" value="Serralysin-like_metalloprot_C"/>
</dbReference>
<dbReference type="PRINTS" id="PR00313">
    <property type="entry name" value="CABNDNGRPT"/>
</dbReference>
<comment type="subcellular location">
    <subcellularLocation>
        <location evidence="1">Secreted</location>
    </subcellularLocation>
</comment>
<dbReference type="PANTHER" id="PTHR38340:SF1">
    <property type="entry name" value="S-LAYER PROTEIN"/>
    <property type="match status" value="1"/>
</dbReference>
<evidence type="ECO:0000256" key="3">
    <source>
        <dbReference type="SAM" id="MobiDB-lite"/>
    </source>
</evidence>
<protein>
    <recommendedName>
        <fullName evidence="6">Calcium-binding protein</fullName>
    </recommendedName>
</protein>
<organism evidence="4 5">
    <name type="scientific">Mangrovicoccus algicola</name>
    <dbReference type="NCBI Taxonomy" id="2771008"/>
    <lineage>
        <taxon>Bacteria</taxon>
        <taxon>Pseudomonadati</taxon>
        <taxon>Pseudomonadota</taxon>
        <taxon>Alphaproteobacteria</taxon>
        <taxon>Rhodobacterales</taxon>
        <taxon>Paracoccaceae</taxon>
        <taxon>Mangrovicoccus</taxon>
    </lineage>
</organism>
<dbReference type="Gene3D" id="2.150.10.10">
    <property type="entry name" value="Serralysin-like metalloprotease, C-terminal"/>
    <property type="match status" value="2"/>
</dbReference>
<dbReference type="InterPro" id="IPR050557">
    <property type="entry name" value="RTX_toxin/Mannuronan_C5-epim"/>
</dbReference>
<reference evidence="4" key="1">
    <citation type="submission" date="2020-09" db="EMBL/GenBank/DDBJ databases">
        <title>A novel bacterium of genus Mangrovicoccus, isolated from South China Sea.</title>
        <authorList>
            <person name="Huang H."/>
            <person name="Mo K."/>
            <person name="Hu Y."/>
        </authorList>
    </citation>
    <scope>NUCLEOTIDE SEQUENCE</scope>
    <source>
        <strain evidence="4">HB182678</strain>
    </source>
</reference>
<keyword evidence="2" id="KW-0964">Secreted</keyword>
<dbReference type="InterPro" id="IPR018511">
    <property type="entry name" value="Hemolysin-typ_Ca-bd_CS"/>
</dbReference>
<dbReference type="RefSeq" id="WP_193181541.1">
    <property type="nucleotide sequence ID" value="NZ_JACVXA010000018.1"/>
</dbReference>
<keyword evidence="5" id="KW-1185">Reference proteome</keyword>
<proteinExistence type="predicted"/>
<dbReference type="Pfam" id="PF00353">
    <property type="entry name" value="HemolysinCabind"/>
    <property type="match status" value="4"/>
</dbReference>
<dbReference type="Proteomes" id="UP000609121">
    <property type="component" value="Unassembled WGS sequence"/>
</dbReference>
<dbReference type="AlphaFoldDB" id="A0A8J6Z814"/>
<dbReference type="PANTHER" id="PTHR38340">
    <property type="entry name" value="S-LAYER PROTEIN"/>
    <property type="match status" value="1"/>
</dbReference>
<evidence type="ECO:0000313" key="4">
    <source>
        <dbReference type="EMBL" id="MBE3638150.1"/>
    </source>
</evidence>
<dbReference type="PROSITE" id="PS00330">
    <property type="entry name" value="HEMOLYSIN_CALCIUM"/>
    <property type="match status" value="6"/>
</dbReference>
<comment type="caution">
    <text evidence="4">The sequence shown here is derived from an EMBL/GenBank/DDBJ whole genome shotgun (WGS) entry which is preliminary data.</text>
</comment>
<evidence type="ECO:0000313" key="5">
    <source>
        <dbReference type="Proteomes" id="UP000609121"/>
    </source>
</evidence>
<evidence type="ECO:0008006" key="6">
    <source>
        <dbReference type="Google" id="ProtNLM"/>
    </source>
</evidence>
<dbReference type="SUPFAM" id="SSF51120">
    <property type="entry name" value="beta-Roll"/>
    <property type="match status" value="3"/>
</dbReference>
<accession>A0A8J6Z814</accession>